<comment type="function">
    <text evidence="3">DNA-dependent ATPase and ATP-dependent 5'-3' DNA helicase. Has no activity on blunt DNA or DNA with 3'-overhangs, requires at least 10 bases of 5'-ssDNA for helicase activity.</text>
</comment>
<evidence type="ECO:0000256" key="1">
    <source>
        <dbReference type="ARBA" id="ARBA00022741"/>
    </source>
</evidence>
<evidence type="ECO:0000256" key="3">
    <source>
        <dbReference type="HAMAP-Rule" id="MF_01488"/>
    </source>
</evidence>
<dbReference type="Pfam" id="PF13538">
    <property type="entry name" value="UvrD_C_2"/>
    <property type="match status" value="1"/>
</dbReference>
<dbReference type="Pfam" id="PF23139">
    <property type="entry name" value="OB_YrrC"/>
    <property type="match status" value="1"/>
</dbReference>
<dbReference type="Gene3D" id="2.30.30.940">
    <property type="match status" value="1"/>
</dbReference>
<dbReference type="Proteomes" id="UP000831151">
    <property type="component" value="Chromosome"/>
</dbReference>
<keyword evidence="1 3" id="KW-0547">Nucleotide-binding</keyword>
<dbReference type="InterPro" id="IPR003593">
    <property type="entry name" value="AAA+_ATPase"/>
</dbReference>
<gene>
    <name evidence="3" type="primary">recD2</name>
    <name evidence="5" type="ORF">M1R53_02060</name>
</gene>
<dbReference type="CDD" id="cd17933">
    <property type="entry name" value="DEXSc_RecD-like"/>
    <property type="match status" value="1"/>
</dbReference>
<dbReference type="InterPro" id="IPR041451">
    <property type="entry name" value="RecD2_SH13"/>
</dbReference>
<dbReference type="Gene3D" id="1.10.150.20">
    <property type="entry name" value="5' to 3' exonuclease, C-terminal subdomain"/>
    <property type="match status" value="1"/>
</dbReference>
<dbReference type="InterPro" id="IPR027417">
    <property type="entry name" value="P-loop_NTPase"/>
</dbReference>
<proteinExistence type="inferred from homology"/>
<dbReference type="InterPro" id="IPR006345">
    <property type="entry name" value="RecD2"/>
</dbReference>
<organism evidence="5 6">
    <name type="scientific">Fenollaria massiliensis</name>
    <dbReference type="NCBI Taxonomy" id="938288"/>
    <lineage>
        <taxon>Bacteria</taxon>
        <taxon>Bacillati</taxon>
        <taxon>Bacillota</taxon>
        <taxon>Clostridia</taxon>
        <taxon>Eubacteriales</taxon>
        <taxon>Fenollaria</taxon>
    </lineage>
</organism>
<keyword evidence="3 5" id="KW-0347">Helicase</keyword>
<dbReference type="InterPro" id="IPR050534">
    <property type="entry name" value="Coronavir_polyprotein_1ab"/>
</dbReference>
<dbReference type="AlphaFoldDB" id="A0A9E7DKE8"/>
<feature type="domain" description="AAA+ ATPase" evidence="4">
    <location>
        <begin position="332"/>
        <end position="528"/>
    </location>
</feature>
<dbReference type="EC" id="5.6.2.3" evidence="3"/>
<comment type="similarity">
    <text evidence="3">Belongs to the RecD family. RecD2 subfamily.</text>
</comment>
<dbReference type="GO" id="GO:0043139">
    <property type="term" value="F:5'-3' DNA helicase activity"/>
    <property type="evidence" value="ECO:0007669"/>
    <property type="project" value="UniProtKB-UniRule"/>
</dbReference>
<dbReference type="EMBL" id="CP096649">
    <property type="protein sequence ID" value="UQK59464.1"/>
    <property type="molecule type" value="Genomic_DNA"/>
</dbReference>
<dbReference type="GO" id="GO:0016787">
    <property type="term" value="F:hydrolase activity"/>
    <property type="evidence" value="ECO:0007669"/>
    <property type="project" value="UniProtKB-KW"/>
</dbReference>
<dbReference type="Gene3D" id="1.10.10.2220">
    <property type="match status" value="1"/>
</dbReference>
<dbReference type="RefSeq" id="WP_249242893.1">
    <property type="nucleotide sequence ID" value="NZ_CP096649.1"/>
</dbReference>
<dbReference type="SUPFAM" id="SSF47781">
    <property type="entry name" value="RuvA domain 2-like"/>
    <property type="match status" value="1"/>
</dbReference>
<comment type="catalytic activity">
    <reaction evidence="3">
        <text>ATP + H2O = ADP + phosphate + H(+)</text>
        <dbReference type="Rhea" id="RHEA:13065"/>
        <dbReference type="ChEBI" id="CHEBI:15377"/>
        <dbReference type="ChEBI" id="CHEBI:15378"/>
        <dbReference type="ChEBI" id="CHEBI:30616"/>
        <dbReference type="ChEBI" id="CHEBI:43474"/>
        <dbReference type="ChEBI" id="CHEBI:456216"/>
        <dbReference type="EC" id="5.6.2.3"/>
    </reaction>
</comment>
<keyword evidence="6" id="KW-1185">Reference proteome</keyword>
<dbReference type="SUPFAM" id="SSF52540">
    <property type="entry name" value="P-loop containing nucleoside triphosphate hydrolases"/>
    <property type="match status" value="2"/>
</dbReference>
<dbReference type="NCBIfam" id="TIGR01448">
    <property type="entry name" value="recD_rel"/>
    <property type="match status" value="1"/>
</dbReference>
<dbReference type="PANTHER" id="PTHR43788">
    <property type="entry name" value="DNA2/NAM7 HELICASE FAMILY MEMBER"/>
    <property type="match status" value="1"/>
</dbReference>
<dbReference type="GO" id="GO:0005524">
    <property type="term" value="F:ATP binding"/>
    <property type="evidence" value="ECO:0007669"/>
    <property type="project" value="UniProtKB-UniRule"/>
</dbReference>
<sequence length="734" mass="83238">MIIDGEVIKIVYRNDLNAYTVMQVNSDGELITCVGTALTVKEHDYVELEGELVFHEKYGEQINFTKLSFKERDTIESIRSYLIKSGIPKIGEKRAEEIIDLFGLDSIKVIFNETDKLLQVRGIGKKALADIKEYIKSNKEREEILQKLAKYNLPTATLLKIYNIYGDEAINILKNNPYRLIYDKIGVGFKTADKIALEEGVDANGLERLKAAIIYLLNIYLAQGSTYIPKDRLYEELKFLMTMDEDKFNLAIKELATTGSIAVKKERSKEYNVYLSLYYEKELECAKRLYDIKNAAKETYVFDCDELIEKYEAAENIIFDEKQKLAIKKAFVNNISIITGGPGTGKTSIIEAIINILKNFNISFALAAPTGKAAKRMEEKTGEAAMTLHRLLNIAPIDGADFFESSEEIDADFIIVDEVSMMDTLLFSELLAAIEPGKTLLLLGDKDQLPSVGAGNVLEDLINSGEVETTELEHIYRQSENSMIAINSQEIRLGNMPEVNKKDSDFFFISKDSDDDILEEILDLLNERLINYFGLDPFKDVQILTPTKKGKLGTVNLNYMLQNLLNSRADSETVRAMGKEFRVGDKVIQTKNNYDIISHEYKNGKYEEVTGVFNGDTGIIKSVDKDNETLDIDFDDGKSATYDFSLLGELSLSYALTVHKSQGSEFDCVVMPITYANEKLLTRNLLYTAITRAKKLLILVGREKYLKLMIDNNFIMKRYTSLEKRIRDLKKVFK</sequence>
<reference evidence="5" key="1">
    <citation type="submission" date="2022-04" db="EMBL/GenBank/DDBJ databases">
        <title>Complete genome sequences of Ezakiella coagulans and Fenollaria massiliensis.</title>
        <authorList>
            <person name="France M.T."/>
            <person name="Clifford J."/>
            <person name="Narina S."/>
            <person name="Rutt L."/>
            <person name="Ravel J."/>
        </authorList>
    </citation>
    <scope>NUCLEOTIDE SEQUENCE</scope>
    <source>
        <strain evidence="5">C0061C2</strain>
    </source>
</reference>
<dbReference type="InterPro" id="IPR055446">
    <property type="entry name" value="RecD2_N_OB"/>
</dbReference>
<dbReference type="SMART" id="SM00382">
    <property type="entry name" value="AAA"/>
    <property type="match status" value="1"/>
</dbReference>
<protein>
    <recommendedName>
        <fullName evidence="3">ATP-dependent RecD2 DNA helicase</fullName>
        <ecNumber evidence="3">5.6.2.3</ecNumber>
    </recommendedName>
    <alternativeName>
        <fullName evidence="3">DNA 5'-3' helicase subunit RecD2</fullName>
    </alternativeName>
</protein>
<dbReference type="PANTHER" id="PTHR43788:SF6">
    <property type="entry name" value="DNA HELICASE B"/>
    <property type="match status" value="1"/>
</dbReference>
<dbReference type="GO" id="GO:0003677">
    <property type="term" value="F:DNA binding"/>
    <property type="evidence" value="ECO:0007669"/>
    <property type="project" value="UniProtKB-UniRule"/>
</dbReference>
<dbReference type="InterPro" id="IPR027785">
    <property type="entry name" value="UvrD-like_helicase_C"/>
</dbReference>
<evidence type="ECO:0000259" key="4">
    <source>
        <dbReference type="SMART" id="SM00382"/>
    </source>
</evidence>
<dbReference type="HAMAP" id="MF_01488">
    <property type="entry name" value="RecD2"/>
    <property type="match status" value="1"/>
</dbReference>
<dbReference type="KEGG" id="fms:M1R53_02060"/>
<dbReference type="Pfam" id="PF18335">
    <property type="entry name" value="SH3_13"/>
    <property type="match status" value="1"/>
</dbReference>
<dbReference type="Pfam" id="PF13245">
    <property type="entry name" value="AAA_19"/>
    <property type="match status" value="1"/>
</dbReference>
<keyword evidence="3" id="KW-0413">Isomerase</keyword>
<dbReference type="GO" id="GO:0017116">
    <property type="term" value="F:single-stranded DNA helicase activity"/>
    <property type="evidence" value="ECO:0007669"/>
    <property type="project" value="TreeGrafter"/>
</dbReference>
<keyword evidence="2 3" id="KW-0067">ATP-binding</keyword>
<dbReference type="GO" id="GO:0006310">
    <property type="term" value="P:DNA recombination"/>
    <property type="evidence" value="ECO:0007669"/>
    <property type="project" value="InterPro"/>
</dbReference>
<dbReference type="InterPro" id="IPR029493">
    <property type="entry name" value="RecD2-like_HHH"/>
</dbReference>
<dbReference type="GO" id="GO:0009338">
    <property type="term" value="C:exodeoxyribonuclease V complex"/>
    <property type="evidence" value="ECO:0007669"/>
    <property type="project" value="TreeGrafter"/>
</dbReference>
<accession>A0A9E7DKE8</accession>
<name>A0A9E7DKE8_9FIRM</name>
<dbReference type="InterPro" id="IPR010994">
    <property type="entry name" value="RuvA_2-like"/>
</dbReference>
<evidence type="ECO:0000313" key="6">
    <source>
        <dbReference type="Proteomes" id="UP000831151"/>
    </source>
</evidence>
<evidence type="ECO:0000313" key="5">
    <source>
        <dbReference type="EMBL" id="UQK59464.1"/>
    </source>
</evidence>
<keyword evidence="3" id="KW-0378">Hydrolase</keyword>
<dbReference type="Pfam" id="PF14490">
    <property type="entry name" value="HHH_RecD2"/>
    <property type="match status" value="1"/>
</dbReference>
<keyword evidence="3" id="KW-0238">DNA-binding</keyword>
<dbReference type="Gene3D" id="3.40.50.300">
    <property type="entry name" value="P-loop containing nucleotide triphosphate hydrolases"/>
    <property type="match status" value="2"/>
</dbReference>
<evidence type="ECO:0000256" key="2">
    <source>
        <dbReference type="ARBA" id="ARBA00022840"/>
    </source>
</evidence>
<feature type="binding site" evidence="3">
    <location>
        <begin position="343"/>
        <end position="347"/>
    </location>
    <ligand>
        <name>ATP</name>
        <dbReference type="ChEBI" id="CHEBI:30616"/>
    </ligand>
</feature>
<dbReference type="CDD" id="cd18809">
    <property type="entry name" value="SF1_C_RecD"/>
    <property type="match status" value="1"/>
</dbReference>